<dbReference type="InterPro" id="IPR043729">
    <property type="entry name" value="DUF5672"/>
</dbReference>
<dbReference type="Proteomes" id="UP001589828">
    <property type="component" value="Unassembled WGS sequence"/>
</dbReference>
<reference evidence="2 3" key="1">
    <citation type="submission" date="2024-09" db="EMBL/GenBank/DDBJ databases">
        <authorList>
            <person name="Sun Q."/>
            <person name="Mori K."/>
        </authorList>
    </citation>
    <scope>NUCLEOTIDE SEQUENCE [LARGE SCALE GENOMIC DNA]</scope>
    <source>
        <strain evidence="2 3">NCAIM B.02415</strain>
    </source>
</reference>
<name>A0ABV6L517_9SPHI</name>
<accession>A0ABV6L517</accession>
<evidence type="ECO:0000313" key="2">
    <source>
        <dbReference type="EMBL" id="MFC0514583.1"/>
    </source>
</evidence>
<comment type="caution">
    <text evidence="2">The sequence shown here is derived from an EMBL/GenBank/DDBJ whole genome shotgun (WGS) entry which is preliminary data.</text>
</comment>
<evidence type="ECO:0000313" key="3">
    <source>
        <dbReference type="Proteomes" id="UP001589828"/>
    </source>
</evidence>
<dbReference type="EMBL" id="JBHLTS010000021">
    <property type="protein sequence ID" value="MFC0514583.1"/>
    <property type="molecule type" value="Genomic_DNA"/>
</dbReference>
<proteinExistence type="predicted"/>
<feature type="domain" description="DUF5672" evidence="1">
    <location>
        <begin position="62"/>
        <end position="255"/>
    </location>
</feature>
<organism evidence="2 3">
    <name type="scientific">Mucilaginibacter angelicae</name>
    <dbReference type="NCBI Taxonomy" id="869718"/>
    <lineage>
        <taxon>Bacteria</taxon>
        <taxon>Pseudomonadati</taxon>
        <taxon>Bacteroidota</taxon>
        <taxon>Sphingobacteriia</taxon>
        <taxon>Sphingobacteriales</taxon>
        <taxon>Sphingobacteriaceae</taxon>
        <taxon>Mucilaginibacter</taxon>
    </lineage>
</organism>
<keyword evidence="3" id="KW-1185">Reference proteome</keyword>
<dbReference type="RefSeq" id="WP_377022427.1">
    <property type="nucleotide sequence ID" value="NZ_JBHLTS010000021.1"/>
</dbReference>
<gene>
    <name evidence="2" type="ORF">ACFFGT_10235</name>
</gene>
<evidence type="ECO:0000259" key="1">
    <source>
        <dbReference type="Pfam" id="PF18922"/>
    </source>
</evidence>
<dbReference type="Pfam" id="PF18922">
    <property type="entry name" value="DUF5672"/>
    <property type="match status" value="1"/>
</dbReference>
<protein>
    <submittedName>
        <fullName evidence="2">DUF5672 family protein</fullName>
    </submittedName>
</protein>
<sequence>MTGAGEKLVAVAVPVYKPAISSKEKASLLQLFDILGNHPIYLFTFRALDISAYQKLLTGFRYRLVYFDDKYFKNIAGYNKLLLSRRFYKAFEAFNFLLIYQLDAWVFKNELVQWCHSGYDYIGAPWFSSDKPEHGLPHFMGVGNGGLSLRKIKSHLQILNTFSYIQSPAYLLNGFIRNRSFGTLFTFLNSLLFNNNTFHLLGKNQLHEDVFWNHAARKNAWFKVPDMLTASRFSLESNAEKLFNINHQTLPFGCHAWELYDPLFWDKFIETN</sequence>